<dbReference type="Gene3D" id="3.40.50.300">
    <property type="entry name" value="P-loop containing nucleotide triphosphate hydrolases"/>
    <property type="match status" value="1"/>
</dbReference>
<accession>A0A9D8KEF2</accession>
<dbReference type="PANTHER" id="PTHR42759">
    <property type="entry name" value="MOXR FAMILY PROTEIN"/>
    <property type="match status" value="1"/>
</dbReference>
<dbReference type="GO" id="GO:0005524">
    <property type="term" value="F:ATP binding"/>
    <property type="evidence" value="ECO:0007669"/>
    <property type="project" value="InterPro"/>
</dbReference>
<dbReference type="PIRSF" id="PIRSF002849">
    <property type="entry name" value="AAA_ATPase_chaperone_MoxR_prd"/>
    <property type="match status" value="1"/>
</dbReference>
<organism evidence="4 5">
    <name type="scientific">Candidatus Zymogenus saltonus</name>
    <dbReference type="NCBI Taxonomy" id="2844893"/>
    <lineage>
        <taxon>Bacteria</taxon>
        <taxon>Deltaproteobacteria</taxon>
        <taxon>Candidatus Zymogenia</taxon>
        <taxon>Candidatus Zymogeniales</taxon>
        <taxon>Candidatus Zymogenaceae</taxon>
        <taxon>Candidatus Zymogenus</taxon>
    </lineage>
</organism>
<feature type="compositionally biased region" description="Basic and acidic residues" evidence="1">
    <location>
        <begin position="1"/>
        <end position="11"/>
    </location>
</feature>
<dbReference type="Pfam" id="PF07726">
    <property type="entry name" value="AAA_3"/>
    <property type="match status" value="1"/>
</dbReference>
<dbReference type="EMBL" id="JAFGIX010000033">
    <property type="protein sequence ID" value="MBN1572962.1"/>
    <property type="molecule type" value="Genomic_DNA"/>
</dbReference>
<dbReference type="CDD" id="cd00009">
    <property type="entry name" value="AAA"/>
    <property type="match status" value="1"/>
</dbReference>
<dbReference type="InterPro" id="IPR027417">
    <property type="entry name" value="P-loop_NTPase"/>
</dbReference>
<dbReference type="Gene3D" id="1.10.8.80">
    <property type="entry name" value="Magnesium chelatase subunit I, C-Terminal domain"/>
    <property type="match status" value="1"/>
</dbReference>
<dbReference type="GO" id="GO:0016887">
    <property type="term" value="F:ATP hydrolysis activity"/>
    <property type="evidence" value="ECO:0007669"/>
    <property type="project" value="InterPro"/>
</dbReference>
<dbReference type="InterPro" id="IPR041628">
    <property type="entry name" value="ChlI/MoxR_AAA_lid"/>
</dbReference>
<proteinExistence type="predicted"/>
<reference evidence="4" key="2">
    <citation type="submission" date="2021-01" db="EMBL/GenBank/DDBJ databases">
        <authorList>
            <person name="Hahn C.R."/>
            <person name="Youssef N.H."/>
            <person name="Elshahed M."/>
        </authorList>
    </citation>
    <scope>NUCLEOTIDE SEQUENCE</scope>
    <source>
        <strain evidence="4">Zod_Metabat.24</strain>
    </source>
</reference>
<evidence type="ECO:0000259" key="2">
    <source>
        <dbReference type="Pfam" id="PF07726"/>
    </source>
</evidence>
<dbReference type="Pfam" id="PF17863">
    <property type="entry name" value="AAA_lid_2"/>
    <property type="match status" value="1"/>
</dbReference>
<feature type="domain" description="ATPase AAA-3" evidence="2">
    <location>
        <begin position="60"/>
        <end position="190"/>
    </location>
</feature>
<gene>
    <name evidence="4" type="ORF">JW984_07185</name>
</gene>
<evidence type="ECO:0000256" key="1">
    <source>
        <dbReference type="SAM" id="MobiDB-lite"/>
    </source>
</evidence>
<evidence type="ECO:0000313" key="4">
    <source>
        <dbReference type="EMBL" id="MBN1572962.1"/>
    </source>
</evidence>
<dbReference type="InterPro" id="IPR011703">
    <property type="entry name" value="ATPase_AAA-3"/>
</dbReference>
<evidence type="ECO:0000259" key="3">
    <source>
        <dbReference type="Pfam" id="PF17863"/>
    </source>
</evidence>
<comment type="caution">
    <text evidence="4">The sequence shown here is derived from an EMBL/GenBank/DDBJ whole genome shotgun (WGS) entry which is preliminary data.</text>
</comment>
<dbReference type="SUPFAM" id="SSF52540">
    <property type="entry name" value="P-loop containing nucleoside triphosphate hydrolases"/>
    <property type="match status" value="1"/>
</dbReference>
<feature type="domain" description="ChlI/MoxR AAA lid" evidence="3">
    <location>
        <begin position="253"/>
        <end position="308"/>
    </location>
</feature>
<evidence type="ECO:0000313" key="5">
    <source>
        <dbReference type="Proteomes" id="UP000809273"/>
    </source>
</evidence>
<sequence length="336" mass="36987">MELKISEKDNGLEIEGQGEQGGHKAPERLIDELSRNVGSAIIGKADVIRHALITLLSAGHLLIEDIPGVGKSTLAHAIARSVGGSFMRIQFTSDMLPSDIIGVSVYRKAGEDFEFIPGPIFHNFVLADEINRTSPRTQSALLEAMSDGRVSVENRTYDLERPFMILATQNPLEYHGTYPLPESQLDRFMMTIEIGYPENDEEKKVVTSQGIGSRVDGLRPVLTTAELMALQSLADRVTIEDTLVDYLMRLVKATRGSKYLRLGVSTRGAIFLKRAAKAAALIRGRGFVVPDDIKEMVLPVFSHRVVLKSSSVVPHGRSREARNVLMEITESVPVPL</sequence>
<feature type="region of interest" description="Disordered" evidence="1">
    <location>
        <begin position="1"/>
        <end position="26"/>
    </location>
</feature>
<reference evidence="4" key="1">
    <citation type="journal article" date="2021" name="Environ. Microbiol.">
        <title>Genomic characterization of three novel Desulfobacterota classes expand the metabolic and phylogenetic diversity of the phylum.</title>
        <authorList>
            <person name="Murphy C.L."/>
            <person name="Biggerstaff J."/>
            <person name="Eichhorn A."/>
            <person name="Ewing E."/>
            <person name="Shahan R."/>
            <person name="Soriano D."/>
            <person name="Stewart S."/>
            <person name="VanMol K."/>
            <person name="Walker R."/>
            <person name="Walters P."/>
            <person name="Elshahed M.S."/>
            <person name="Youssef N.H."/>
        </authorList>
    </citation>
    <scope>NUCLEOTIDE SEQUENCE</scope>
    <source>
        <strain evidence="4">Zod_Metabat.24</strain>
    </source>
</reference>
<dbReference type="PANTHER" id="PTHR42759:SF5">
    <property type="entry name" value="METHANOL DEHYDROGENASE REGULATOR"/>
    <property type="match status" value="1"/>
</dbReference>
<protein>
    <submittedName>
        <fullName evidence="4">MoxR family ATPase</fullName>
    </submittedName>
</protein>
<dbReference type="AlphaFoldDB" id="A0A9D8KEF2"/>
<dbReference type="InterPro" id="IPR050764">
    <property type="entry name" value="CbbQ/NirQ/NorQ/GpvN"/>
</dbReference>
<name>A0A9D8KEF2_9DELT</name>
<dbReference type="Proteomes" id="UP000809273">
    <property type="component" value="Unassembled WGS sequence"/>
</dbReference>